<keyword evidence="2 8" id="KW-0808">Transferase</keyword>
<dbReference type="GO" id="GO:0061603">
    <property type="term" value="F:molybdenum cofactor guanylyltransferase activity"/>
    <property type="evidence" value="ECO:0007669"/>
    <property type="project" value="UniProtKB-EC"/>
</dbReference>
<dbReference type="OrthoDB" id="9788394at2"/>
<dbReference type="RefSeq" id="WP_041897867.1">
    <property type="nucleotide sequence ID" value="NZ_CP010086.2"/>
</dbReference>
<reference evidence="11" key="1">
    <citation type="submission" date="2014-12" db="EMBL/GenBank/DDBJ databases">
        <title>Genome sequence of Clostridium beijerinckii strain 59B.</title>
        <authorList>
            <person name="Little G.T."/>
            <person name="Minton N.P."/>
        </authorList>
    </citation>
    <scope>NUCLEOTIDE SEQUENCE [LARGE SCALE GENOMIC DNA]</scope>
    <source>
        <strain evidence="11">59B</strain>
    </source>
</reference>
<dbReference type="Proteomes" id="UP000031866">
    <property type="component" value="Chromosome"/>
</dbReference>
<keyword evidence="1 8" id="KW-0963">Cytoplasm</keyword>
<sequence>MDICALVLSGGRNTRMNGRNKAFLSYEHKAFIQNIIDVLSEFKNVYISVDNKEKYSNLNYKLIEDEYKEIGPIGGIYSSLKKIQEDYVFVTACDMPKLNKEFVEFLVNEITEDDMCVVVKDSKDRLYPLGGIYSKKIMPIVKMMIDNKDYKLGNLIKNVNGRIIPLSDMGFDREVLMNINSPDEYQRLKKH</sequence>
<dbReference type="AlphaFoldDB" id="A0A0B5QPM1"/>
<evidence type="ECO:0000256" key="5">
    <source>
        <dbReference type="ARBA" id="ARBA00022842"/>
    </source>
</evidence>
<gene>
    <name evidence="8" type="primary">mobA</name>
    <name evidence="10" type="ORF">LF65_03650</name>
</gene>
<feature type="domain" description="MobA-like NTP transferase" evidence="9">
    <location>
        <begin position="5"/>
        <end position="155"/>
    </location>
</feature>
<feature type="binding site" evidence="8">
    <location>
        <position position="65"/>
    </location>
    <ligand>
        <name>GTP</name>
        <dbReference type="ChEBI" id="CHEBI:37565"/>
    </ligand>
</feature>
<dbReference type="STRING" id="1520.LF65_03650"/>
<dbReference type="GO" id="GO:0005525">
    <property type="term" value="F:GTP binding"/>
    <property type="evidence" value="ECO:0007669"/>
    <property type="project" value="UniProtKB-UniRule"/>
</dbReference>
<dbReference type="CDD" id="cd02503">
    <property type="entry name" value="MobA"/>
    <property type="match status" value="1"/>
</dbReference>
<accession>A0A0B5QPM1</accession>
<comment type="function">
    <text evidence="8">Transfers a GMP moiety from GTP to Mo-molybdopterin (Mo-MPT) cofactor (Moco or molybdenum cofactor) to form Mo-molybdopterin guanine dinucleotide (Mo-MGD) cofactor.</text>
</comment>
<comment type="domain">
    <text evidence="8">The N-terminal domain determines nucleotide recognition and specific binding, while the C-terminal domain determines the specific binding to the target protein.</text>
</comment>
<protein>
    <recommendedName>
        <fullName evidence="8">Probable molybdenum cofactor guanylyltransferase</fullName>
        <shortName evidence="8">MoCo guanylyltransferase</shortName>
        <ecNumber evidence="8">2.7.7.77</ecNumber>
    </recommendedName>
    <alternativeName>
        <fullName evidence="8">GTP:molybdopterin guanylyltransferase</fullName>
    </alternativeName>
    <alternativeName>
        <fullName evidence="8">Mo-MPT guanylyltransferase</fullName>
    </alternativeName>
    <alternativeName>
        <fullName evidence="8">Molybdopterin guanylyltransferase</fullName>
    </alternativeName>
    <alternativeName>
        <fullName evidence="8">Molybdopterin-guanine dinucleotide synthase</fullName>
        <shortName evidence="8">MGD synthase</shortName>
    </alternativeName>
</protein>
<comment type="caution">
    <text evidence="8">Lacks conserved residue(s) required for the propagation of feature annotation.</text>
</comment>
<dbReference type="PANTHER" id="PTHR19136">
    <property type="entry name" value="MOLYBDENUM COFACTOR GUANYLYLTRANSFERASE"/>
    <property type="match status" value="1"/>
</dbReference>
<evidence type="ECO:0000256" key="8">
    <source>
        <dbReference type="HAMAP-Rule" id="MF_00316"/>
    </source>
</evidence>
<organism evidence="10 11">
    <name type="scientific">Clostridium beijerinckii</name>
    <name type="common">Clostridium MP</name>
    <dbReference type="NCBI Taxonomy" id="1520"/>
    <lineage>
        <taxon>Bacteria</taxon>
        <taxon>Bacillati</taxon>
        <taxon>Bacillota</taxon>
        <taxon>Clostridia</taxon>
        <taxon>Eubacteriales</taxon>
        <taxon>Clostridiaceae</taxon>
        <taxon>Clostridium</taxon>
    </lineage>
</organism>
<feature type="binding site" evidence="8">
    <location>
        <position position="94"/>
    </location>
    <ligand>
        <name>GTP</name>
        <dbReference type="ChEBI" id="CHEBI:37565"/>
    </ligand>
</feature>
<feature type="binding site" evidence="8">
    <location>
        <position position="94"/>
    </location>
    <ligand>
        <name>Mg(2+)</name>
        <dbReference type="ChEBI" id="CHEBI:18420"/>
    </ligand>
</feature>
<dbReference type="EC" id="2.7.7.77" evidence="8"/>
<evidence type="ECO:0000313" key="11">
    <source>
        <dbReference type="Proteomes" id="UP000031866"/>
    </source>
</evidence>
<keyword evidence="5 8" id="KW-0460">Magnesium</keyword>
<dbReference type="InterPro" id="IPR013482">
    <property type="entry name" value="Molybde_CF_guanTrfase"/>
</dbReference>
<feature type="binding site" evidence="8">
    <location>
        <position position="21"/>
    </location>
    <ligand>
        <name>GTP</name>
        <dbReference type="ChEBI" id="CHEBI:37565"/>
    </ligand>
</feature>
<evidence type="ECO:0000256" key="1">
    <source>
        <dbReference type="ARBA" id="ARBA00022490"/>
    </source>
</evidence>
<evidence type="ECO:0000256" key="3">
    <source>
        <dbReference type="ARBA" id="ARBA00022723"/>
    </source>
</evidence>
<evidence type="ECO:0000256" key="6">
    <source>
        <dbReference type="ARBA" id="ARBA00023134"/>
    </source>
</evidence>
<keyword evidence="7 8" id="KW-0501">Molybdenum cofactor biosynthesis</keyword>
<feature type="binding site" evidence="8">
    <location>
        <begin position="8"/>
        <end position="10"/>
    </location>
    <ligand>
        <name>GTP</name>
        <dbReference type="ChEBI" id="CHEBI:37565"/>
    </ligand>
</feature>
<dbReference type="GO" id="GO:0046872">
    <property type="term" value="F:metal ion binding"/>
    <property type="evidence" value="ECO:0007669"/>
    <property type="project" value="UniProtKB-KW"/>
</dbReference>
<evidence type="ECO:0000256" key="7">
    <source>
        <dbReference type="ARBA" id="ARBA00023150"/>
    </source>
</evidence>
<evidence type="ECO:0000259" key="9">
    <source>
        <dbReference type="Pfam" id="PF12804"/>
    </source>
</evidence>
<evidence type="ECO:0000256" key="2">
    <source>
        <dbReference type="ARBA" id="ARBA00022679"/>
    </source>
</evidence>
<dbReference type="GO" id="GO:0005737">
    <property type="term" value="C:cytoplasm"/>
    <property type="evidence" value="ECO:0007669"/>
    <property type="project" value="UniProtKB-SubCell"/>
</dbReference>
<dbReference type="InterPro" id="IPR029044">
    <property type="entry name" value="Nucleotide-diphossugar_trans"/>
</dbReference>
<keyword evidence="4 8" id="KW-0547">Nucleotide-binding</keyword>
<keyword evidence="6 8" id="KW-0342">GTP-binding</keyword>
<comment type="catalytic activity">
    <reaction evidence="8">
        <text>Mo-molybdopterin + GTP + H(+) = Mo-molybdopterin guanine dinucleotide + diphosphate</text>
        <dbReference type="Rhea" id="RHEA:34243"/>
        <dbReference type="ChEBI" id="CHEBI:15378"/>
        <dbReference type="ChEBI" id="CHEBI:33019"/>
        <dbReference type="ChEBI" id="CHEBI:37565"/>
        <dbReference type="ChEBI" id="CHEBI:71302"/>
        <dbReference type="ChEBI" id="CHEBI:71310"/>
        <dbReference type="EC" id="2.7.7.77"/>
    </reaction>
</comment>
<dbReference type="EMBL" id="CP010086">
    <property type="protein sequence ID" value="AJH00207.1"/>
    <property type="molecule type" value="Genomic_DNA"/>
</dbReference>
<keyword evidence="3 8" id="KW-0479">Metal-binding</keyword>
<dbReference type="Pfam" id="PF12804">
    <property type="entry name" value="NTP_transf_3"/>
    <property type="match status" value="1"/>
</dbReference>
<evidence type="ECO:0000313" key="10">
    <source>
        <dbReference type="EMBL" id="AJH00207.1"/>
    </source>
</evidence>
<dbReference type="InterPro" id="IPR025877">
    <property type="entry name" value="MobA-like_NTP_Trfase"/>
</dbReference>
<dbReference type="GO" id="GO:0006777">
    <property type="term" value="P:Mo-molybdopterin cofactor biosynthetic process"/>
    <property type="evidence" value="ECO:0007669"/>
    <property type="project" value="UniProtKB-KW"/>
</dbReference>
<evidence type="ECO:0000256" key="4">
    <source>
        <dbReference type="ARBA" id="ARBA00022741"/>
    </source>
</evidence>
<comment type="cofactor">
    <cofactor evidence="8">
        <name>Mg(2+)</name>
        <dbReference type="ChEBI" id="CHEBI:18420"/>
    </cofactor>
</comment>
<proteinExistence type="inferred from homology"/>
<dbReference type="SUPFAM" id="SSF53448">
    <property type="entry name" value="Nucleotide-diphospho-sugar transferases"/>
    <property type="match status" value="1"/>
</dbReference>
<dbReference type="Gene3D" id="3.90.550.10">
    <property type="entry name" value="Spore Coat Polysaccharide Biosynthesis Protein SpsA, Chain A"/>
    <property type="match status" value="1"/>
</dbReference>
<dbReference type="PANTHER" id="PTHR19136:SF81">
    <property type="entry name" value="MOLYBDENUM COFACTOR GUANYLYLTRANSFERASE"/>
    <property type="match status" value="1"/>
</dbReference>
<dbReference type="KEGG" id="cbei:LF65_03650"/>
<name>A0A0B5QPM1_CLOBE</name>
<comment type="subcellular location">
    <subcellularLocation>
        <location evidence="8">Cytoplasm</location>
    </subcellularLocation>
</comment>
<comment type="similarity">
    <text evidence="8">Belongs to the MobA family.</text>
</comment>
<dbReference type="HAMAP" id="MF_00316">
    <property type="entry name" value="MobA"/>
    <property type="match status" value="1"/>
</dbReference>